<name>A0ABT1TM96_9GAMM</name>
<accession>A0ABT1TM96</accession>
<protein>
    <submittedName>
        <fullName evidence="2">Uncharacterized protein</fullName>
    </submittedName>
</protein>
<feature type="transmembrane region" description="Helical" evidence="1">
    <location>
        <begin position="68"/>
        <end position="85"/>
    </location>
</feature>
<evidence type="ECO:0000313" key="3">
    <source>
        <dbReference type="Proteomes" id="UP001524499"/>
    </source>
</evidence>
<keyword evidence="3" id="KW-1185">Reference proteome</keyword>
<gene>
    <name evidence="2" type="ORF">NP590_20135</name>
</gene>
<dbReference type="Proteomes" id="UP001524499">
    <property type="component" value="Unassembled WGS sequence"/>
</dbReference>
<dbReference type="RefSeq" id="WP_256604533.1">
    <property type="nucleotide sequence ID" value="NZ_JANIBJ010000072.1"/>
</dbReference>
<feature type="transmembrane region" description="Helical" evidence="1">
    <location>
        <begin position="6"/>
        <end position="23"/>
    </location>
</feature>
<evidence type="ECO:0000256" key="1">
    <source>
        <dbReference type="SAM" id="Phobius"/>
    </source>
</evidence>
<comment type="caution">
    <text evidence="2">The sequence shown here is derived from an EMBL/GenBank/DDBJ whole genome shotgun (WGS) entry which is preliminary data.</text>
</comment>
<keyword evidence="1" id="KW-0812">Transmembrane</keyword>
<keyword evidence="1" id="KW-0472">Membrane</keyword>
<dbReference type="EMBL" id="JANIBJ010000072">
    <property type="protein sequence ID" value="MCQ8106419.1"/>
    <property type="molecule type" value="Genomic_DNA"/>
</dbReference>
<reference evidence="2 3" key="1">
    <citation type="submission" date="2022-07" db="EMBL/GenBank/DDBJ databases">
        <title>Methylomonas rivi sp. nov., Methylomonas rosea sp. nov., Methylomonas aureus sp. nov. and Methylomonas subterranea sp. nov., four novel methanotrophs isolated from a freshwater creek and the deep terrestrial subsurface.</title>
        <authorList>
            <person name="Abin C."/>
            <person name="Sankaranarayanan K."/>
            <person name="Garner C."/>
            <person name="Sindelar R."/>
            <person name="Kotary K."/>
            <person name="Garner R."/>
            <person name="Barclay S."/>
            <person name="Lawson P."/>
            <person name="Krumholz L."/>
        </authorList>
    </citation>
    <scope>NUCLEOTIDE SEQUENCE [LARGE SCALE GENOMIC DNA]</scope>
    <source>
        <strain evidence="2 3">SURF-2</strain>
    </source>
</reference>
<sequence length="88" mass="10671">MNIFTYIWLSLIILWPIVFNILEHFDPNRGLIWFYLQQLYYWPLGSWLKEPFFQPDSEVGFFVKPLGRIATASIYLLILFGWKVLRKK</sequence>
<keyword evidence="1" id="KW-1133">Transmembrane helix</keyword>
<evidence type="ECO:0000313" key="2">
    <source>
        <dbReference type="EMBL" id="MCQ8106419.1"/>
    </source>
</evidence>
<proteinExistence type="predicted"/>
<organism evidence="2 3">
    <name type="scientific">Methylomonas subterranea</name>
    <dbReference type="NCBI Taxonomy" id="2952225"/>
    <lineage>
        <taxon>Bacteria</taxon>
        <taxon>Pseudomonadati</taxon>
        <taxon>Pseudomonadota</taxon>
        <taxon>Gammaproteobacteria</taxon>
        <taxon>Methylococcales</taxon>
        <taxon>Methylococcaceae</taxon>
        <taxon>Methylomonas</taxon>
    </lineage>
</organism>